<proteinExistence type="predicted"/>
<dbReference type="Gene3D" id="2.60.120.920">
    <property type="match status" value="1"/>
</dbReference>
<dbReference type="SMART" id="SM00449">
    <property type="entry name" value="SPRY"/>
    <property type="match status" value="1"/>
</dbReference>
<comment type="caution">
    <text evidence="3">The sequence shown here is derived from an EMBL/GenBank/DDBJ whole genome shotgun (WGS) entry which is preliminary data.</text>
</comment>
<feature type="compositionally biased region" description="Low complexity" evidence="1">
    <location>
        <begin position="344"/>
        <end position="357"/>
    </location>
</feature>
<feature type="compositionally biased region" description="Basic and acidic residues" evidence="1">
    <location>
        <begin position="389"/>
        <end position="404"/>
    </location>
</feature>
<dbReference type="InterPro" id="IPR003877">
    <property type="entry name" value="SPRY_dom"/>
</dbReference>
<feature type="domain" description="B30.2/SPRY" evidence="2">
    <location>
        <begin position="89"/>
        <end position="289"/>
    </location>
</feature>
<dbReference type="EMBL" id="JANBUL010000070">
    <property type="protein sequence ID" value="KAJ2782520.1"/>
    <property type="molecule type" value="Genomic_DNA"/>
</dbReference>
<dbReference type="PROSITE" id="PS50188">
    <property type="entry name" value="B302_SPRY"/>
    <property type="match status" value="1"/>
</dbReference>
<evidence type="ECO:0000259" key="2">
    <source>
        <dbReference type="PROSITE" id="PS50188"/>
    </source>
</evidence>
<dbReference type="SUPFAM" id="SSF49899">
    <property type="entry name" value="Concanavalin A-like lectins/glucanases"/>
    <property type="match status" value="1"/>
</dbReference>
<organism evidence="3 4">
    <name type="scientific">Coemansia javaensis</name>
    <dbReference type="NCBI Taxonomy" id="2761396"/>
    <lineage>
        <taxon>Eukaryota</taxon>
        <taxon>Fungi</taxon>
        <taxon>Fungi incertae sedis</taxon>
        <taxon>Zoopagomycota</taxon>
        <taxon>Kickxellomycotina</taxon>
        <taxon>Kickxellomycetes</taxon>
        <taxon>Kickxellales</taxon>
        <taxon>Kickxellaceae</taxon>
        <taxon>Coemansia</taxon>
    </lineage>
</organism>
<gene>
    <name evidence="3" type="primary">ssh4_1</name>
    <name evidence="3" type="ORF">H4R18_002213</name>
</gene>
<name>A0A9W8LK83_9FUNG</name>
<evidence type="ECO:0000256" key="1">
    <source>
        <dbReference type="SAM" id="MobiDB-lite"/>
    </source>
</evidence>
<feature type="compositionally biased region" description="Polar residues" evidence="1">
    <location>
        <begin position="416"/>
        <end position="427"/>
    </location>
</feature>
<reference evidence="3" key="1">
    <citation type="submission" date="2022-07" db="EMBL/GenBank/DDBJ databases">
        <title>Phylogenomic reconstructions and comparative analyses of Kickxellomycotina fungi.</title>
        <authorList>
            <person name="Reynolds N.K."/>
            <person name="Stajich J.E."/>
            <person name="Barry K."/>
            <person name="Grigoriev I.V."/>
            <person name="Crous P."/>
            <person name="Smith M.E."/>
        </authorList>
    </citation>
    <scope>NUCLEOTIDE SEQUENCE</scope>
    <source>
        <strain evidence="3">NBRC 105414</strain>
    </source>
</reference>
<dbReference type="InterPro" id="IPR001870">
    <property type="entry name" value="B30.2/SPRY"/>
</dbReference>
<dbReference type="Pfam" id="PF00622">
    <property type="entry name" value="SPRY"/>
    <property type="match status" value="1"/>
</dbReference>
<dbReference type="InterPro" id="IPR043136">
    <property type="entry name" value="B30.2/SPRY_sf"/>
</dbReference>
<dbReference type="InterPro" id="IPR013320">
    <property type="entry name" value="ConA-like_dom_sf"/>
</dbReference>
<protein>
    <submittedName>
        <fullName evidence="3">Protein ssh4</fullName>
    </submittedName>
</protein>
<evidence type="ECO:0000313" key="4">
    <source>
        <dbReference type="Proteomes" id="UP001140217"/>
    </source>
</evidence>
<sequence length="427" mass="46121">MNPTAIAIAAAVGGCAVVVALLLIVAIHVLWGAPVSLARLRLSCDRRRRQRRHRRRCRGEQREDEAHAKAQRDIGLLPLDSVLARLEGTRAQRNYVYACQYVAAHPADESEGRLSDRDHELVMESGAAAWEFAPAAGVAVRNGTEIEFAGGEQSVLASLQFPNEQRVYYYEVRLAQLPEATNVAVGVAMRGYPPQRMAGWARHSVAYHTIDGTAYYSHPLDACRRALGRARTSDTVGVGWRPNSGKMFIAINGRFVCHIRTPWARKRMYPIVSADGPCALSVNVGARAFVLAQANMRHWSLASTEGLRLPPPMYQHISGTVLLEEGPSTRGHGGRCHPPPYDGSSSASLISPSPDHSVLSMDAASDSAATPGAQGRMGRAGSVQSQRRSAGDPRGESGRRRDQPAAEPLCAAPARSRSTPSMQTPGS</sequence>
<evidence type="ECO:0000313" key="3">
    <source>
        <dbReference type="EMBL" id="KAJ2782520.1"/>
    </source>
</evidence>
<dbReference type="OrthoDB" id="258495at2759"/>
<feature type="region of interest" description="Disordered" evidence="1">
    <location>
        <begin position="324"/>
        <end position="427"/>
    </location>
</feature>
<accession>A0A9W8LK83</accession>
<keyword evidence="4" id="KW-1185">Reference proteome</keyword>
<dbReference type="AlphaFoldDB" id="A0A9W8LK83"/>
<dbReference type="Proteomes" id="UP001140217">
    <property type="component" value="Unassembled WGS sequence"/>
</dbReference>